<reference evidence="7 8" key="1">
    <citation type="submission" date="2020-09" db="EMBL/GenBank/DDBJ databases">
        <title>De no assembly of potato wild relative species, Solanum commersonii.</title>
        <authorList>
            <person name="Cho K."/>
        </authorList>
    </citation>
    <scope>NUCLEOTIDE SEQUENCE [LARGE SCALE GENOMIC DNA]</scope>
    <source>
        <strain evidence="7">LZ3.2</strain>
        <tissue evidence="7">Leaf</tissue>
    </source>
</reference>
<keyword evidence="4" id="KW-0539">Nucleus</keyword>
<evidence type="ECO:0000256" key="5">
    <source>
        <dbReference type="SAM" id="MobiDB-lite"/>
    </source>
</evidence>
<keyword evidence="2" id="KW-0238">DNA-binding</keyword>
<dbReference type="PANTHER" id="PTHR31719">
    <property type="entry name" value="NAC TRANSCRIPTION FACTOR 56"/>
    <property type="match status" value="1"/>
</dbReference>
<evidence type="ECO:0000256" key="1">
    <source>
        <dbReference type="ARBA" id="ARBA00023015"/>
    </source>
</evidence>
<evidence type="ECO:0000313" key="8">
    <source>
        <dbReference type="Proteomes" id="UP000824120"/>
    </source>
</evidence>
<protein>
    <recommendedName>
        <fullName evidence="6">NAC domain-containing protein</fullName>
    </recommendedName>
</protein>
<dbReference type="PANTHER" id="PTHR31719:SF43">
    <property type="entry name" value="NAC TRANSCRIPTION FACTOR 56"/>
    <property type="match status" value="1"/>
</dbReference>
<evidence type="ECO:0000256" key="4">
    <source>
        <dbReference type="ARBA" id="ARBA00023242"/>
    </source>
</evidence>
<evidence type="ECO:0000259" key="6">
    <source>
        <dbReference type="PROSITE" id="PS51005"/>
    </source>
</evidence>
<dbReference type="PROSITE" id="PS51005">
    <property type="entry name" value="NAC"/>
    <property type="match status" value="1"/>
</dbReference>
<feature type="domain" description="NAC" evidence="6">
    <location>
        <begin position="1"/>
        <end position="106"/>
    </location>
</feature>
<dbReference type="InterPro" id="IPR036093">
    <property type="entry name" value="NAC_dom_sf"/>
</dbReference>
<dbReference type="OrthoDB" id="1305923at2759"/>
<sequence length="150" mass="17283">MEDSSDTKYFFIQLKKLKPHHTNFNRNLIGGGSWKGKVKGRSVGAKKVGIKRTYTYEQNKKDGKDEVHDVSWIMKEYSLNDKVIKSLRNRGIMKHEDIILCYIRSKVKDKESGNHKPTTIAGENNDDTQPQGPNKCRYGDQLPQQMVKPM</sequence>
<dbReference type="Proteomes" id="UP000824120">
    <property type="component" value="Chromosome 2"/>
</dbReference>
<dbReference type="Gene3D" id="2.170.150.80">
    <property type="entry name" value="NAC domain"/>
    <property type="match status" value="1"/>
</dbReference>
<keyword evidence="3" id="KW-0804">Transcription</keyword>
<evidence type="ECO:0000256" key="3">
    <source>
        <dbReference type="ARBA" id="ARBA00023163"/>
    </source>
</evidence>
<organism evidence="7 8">
    <name type="scientific">Solanum commersonii</name>
    <name type="common">Commerson's wild potato</name>
    <name type="synonym">Commerson's nightshade</name>
    <dbReference type="NCBI Taxonomy" id="4109"/>
    <lineage>
        <taxon>Eukaryota</taxon>
        <taxon>Viridiplantae</taxon>
        <taxon>Streptophyta</taxon>
        <taxon>Embryophyta</taxon>
        <taxon>Tracheophyta</taxon>
        <taxon>Spermatophyta</taxon>
        <taxon>Magnoliopsida</taxon>
        <taxon>eudicotyledons</taxon>
        <taxon>Gunneridae</taxon>
        <taxon>Pentapetalae</taxon>
        <taxon>asterids</taxon>
        <taxon>lamiids</taxon>
        <taxon>Solanales</taxon>
        <taxon>Solanaceae</taxon>
        <taxon>Solanoideae</taxon>
        <taxon>Solaneae</taxon>
        <taxon>Solanum</taxon>
    </lineage>
</organism>
<dbReference type="EMBL" id="JACXVP010000002">
    <property type="protein sequence ID" value="KAG5620146.1"/>
    <property type="molecule type" value="Genomic_DNA"/>
</dbReference>
<evidence type="ECO:0000256" key="2">
    <source>
        <dbReference type="ARBA" id="ARBA00023125"/>
    </source>
</evidence>
<comment type="caution">
    <text evidence="7">The sequence shown here is derived from an EMBL/GenBank/DDBJ whole genome shotgun (WGS) entry which is preliminary data.</text>
</comment>
<name>A0A9J6A727_SOLCO</name>
<keyword evidence="1" id="KW-0805">Transcription regulation</keyword>
<keyword evidence="8" id="KW-1185">Reference proteome</keyword>
<feature type="region of interest" description="Disordered" evidence="5">
    <location>
        <begin position="109"/>
        <end position="150"/>
    </location>
</feature>
<proteinExistence type="predicted"/>
<dbReference type="AlphaFoldDB" id="A0A9J6A727"/>
<gene>
    <name evidence="7" type="ORF">H5410_005364</name>
</gene>
<accession>A0A9J6A727</accession>
<dbReference type="InterPro" id="IPR003441">
    <property type="entry name" value="NAC-dom"/>
</dbReference>
<dbReference type="Pfam" id="PF02365">
    <property type="entry name" value="NAM"/>
    <property type="match status" value="1"/>
</dbReference>
<dbReference type="GO" id="GO:0003677">
    <property type="term" value="F:DNA binding"/>
    <property type="evidence" value="ECO:0007669"/>
    <property type="project" value="UniProtKB-KW"/>
</dbReference>
<evidence type="ECO:0000313" key="7">
    <source>
        <dbReference type="EMBL" id="KAG5620146.1"/>
    </source>
</evidence>
<dbReference type="SUPFAM" id="SSF101941">
    <property type="entry name" value="NAC domain"/>
    <property type="match status" value="1"/>
</dbReference>
<dbReference type="GO" id="GO:0006355">
    <property type="term" value="P:regulation of DNA-templated transcription"/>
    <property type="evidence" value="ECO:0007669"/>
    <property type="project" value="InterPro"/>
</dbReference>